<feature type="non-terminal residue" evidence="8">
    <location>
        <position position="269"/>
    </location>
</feature>
<gene>
    <name evidence="8" type="ORF">Q3982_09910</name>
</gene>
<feature type="domain" description="Major facilitator superfamily (MFS) profile" evidence="7">
    <location>
        <begin position="17"/>
        <end position="269"/>
    </location>
</feature>
<dbReference type="InterPro" id="IPR020846">
    <property type="entry name" value="MFS_dom"/>
</dbReference>
<feature type="transmembrane region" description="Helical" evidence="6">
    <location>
        <begin position="169"/>
        <end position="185"/>
    </location>
</feature>
<feature type="transmembrane region" description="Helical" evidence="6">
    <location>
        <begin position="83"/>
        <end position="106"/>
    </location>
</feature>
<protein>
    <submittedName>
        <fullName evidence="8">MFS transporter</fullName>
    </submittedName>
</protein>
<dbReference type="GO" id="GO:0005886">
    <property type="term" value="C:plasma membrane"/>
    <property type="evidence" value="ECO:0007669"/>
    <property type="project" value="UniProtKB-SubCell"/>
</dbReference>
<proteinExistence type="predicted"/>
<keyword evidence="5 6" id="KW-0472">Membrane</keyword>
<dbReference type="PANTHER" id="PTHR42718:SF9">
    <property type="entry name" value="MAJOR FACILITATOR SUPERFAMILY MULTIDRUG TRANSPORTER MFSC"/>
    <property type="match status" value="1"/>
</dbReference>
<evidence type="ECO:0000256" key="4">
    <source>
        <dbReference type="ARBA" id="ARBA00022989"/>
    </source>
</evidence>
<keyword evidence="3 6" id="KW-0812">Transmembrane</keyword>
<evidence type="ECO:0000256" key="5">
    <source>
        <dbReference type="ARBA" id="ARBA00023136"/>
    </source>
</evidence>
<dbReference type="SUPFAM" id="SSF103473">
    <property type="entry name" value="MFS general substrate transporter"/>
    <property type="match status" value="1"/>
</dbReference>
<dbReference type="EMBL" id="JAUMVS010000400">
    <property type="protein sequence ID" value="MDO4842979.1"/>
    <property type="molecule type" value="Genomic_DNA"/>
</dbReference>
<dbReference type="GO" id="GO:0022857">
    <property type="term" value="F:transmembrane transporter activity"/>
    <property type="evidence" value="ECO:0007669"/>
    <property type="project" value="InterPro"/>
</dbReference>
<dbReference type="PROSITE" id="PS50850">
    <property type="entry name" value="MFS"/>
    <property type="match status" value="1"/>
</dbReference>
<feature type="transmembrane region" description="Helical" evidence="6">
    <location>
        <begin position="16"/>
        <end position="34"/>
    </location>
</feature>
<reference evidence="8" key="1">
    <citation type="submission" date="2023-07" db="EMBL/GenBank/DDBJ databases">
        <title>Between Cages and Wild: Unraveling the Impact of Captivity on Animal Microbiomes and Antimicrobial Resistance.</title>
        <authorList>
            <person name="Schmartz G.P."/>
            <person name="Rehner J."/>
            <person name="Schuff M.J."/>
            <person name="Becker S.L."/>
            <person name="Kravczyk M."/>
            <person name="Gurevich A."/>
            <person name="Francke R."/>
            <person name="Mueller R."/>
            <person name="Keller V."/>
            <person name="Keller A."/>
        </authorList>
    </citation>
    <scope>NUCLEOTIDE SEQUENCE</scope>
    <source>
        <strain evidence="8">S12M_St_49</strain>
    </source>
</reference>
<feature type="transmembrane region" description="Helical" evidence="6">
    <location>
        <begin position="206"/>
        <end position="223"/>
    </location>
</feature>
<dbReference type="Proteomes" id="UP001168575">
    <property type="component" value="Unassembled WGS sequence"/>
</dbReference>
<feature type="transmembrane region" description="Helical" evidence="6">
    <location>
        <begin position="229"/>
        <end position="246"/>
    </location>
</feature>
<keyword evidence="9" id="KW-1185">Reference proteome</keyword>
<evidence type="ECO:0000256" key="2">
    <source>
        <dbReference type="ARBA" id="ARBA00022448"/>
    </source>
</evidence>
<dbReference type="Pfam" id="PF07690">
    <property type="entry name" value="MFS_1"/>
    <property type="match status" value="1"/>
</dbReference>
<dbReference type="Gene3D" id="1.20.1720.10">
    <property type="entry name" value="Multidrug resistance protein D"/>
    <property type="match status" value="1"/>
</dbReference>
<evidence type="ECO:0000256" key="1">
    <source>
        <dbReference type="ARBA" id="ARBA00004651"/>
    </source>
</evidence>
<dbReference type="AlphaFoldDB" id="A0AA43RJJ0"/>
<dbReference type="PRINTS" id="PR01036">
    <property type="entry name" value="TCRTETB"/>
</dbReference>
<keyword evidence="2" id="KW-0813">Transport</keyword>
<dbReference type="PANTHER" id="PTHR42718">
    <property type="entry name" value="MAJOR FACILITATOR SUPERFAMILY MULTIDRUG TRANSPORTER MFSC"/>
    <property type="match status" value="1"/>
</dbReference>
<accession>A0AA43RJJ0</accession>
<evidence type="ECO:0000256" key="3">
    <source>
        <dbReference type="ARBA" id="ARBA00022692"/>
    </source>
</evidence>
<evidence type="ECO:0000256" key="6">
    <source>
        <dbReference type="SAM" id="Phobius"/>
    </source>
</evidence>
<dbReference type="InterPro" id="IPR011701">
    <property type="entry name" value="MFS"/>
</dbReference>
<evidence type="ECO:0000259" key="7">
    <source>
        <dbReference type="PROSITE" id="PS50850"/>
    </source>
</evidence>
<feature type="transmembrane region" description="Helical" evidence="6">
    <location>
        <begin position="141"/>
        <end position="163"/>
    </location>
</feature>
<comment type="subcellular location">
    <subcellularLocation>
        <location evidence="1">Cell membrane</location>
        <topology evidence="1">Multi-pass membrane protein</topology>
    </subcellularLocation>
</comment>
<name>A0AA43RJJ0_9ACTN</name>
<organism evidence="8 9">
    <name type="scientific">Phoenicibacter congonensis</name>
    <dbReference type="NCBI Taxonomy" id="1944646"/>
    <lineage>
        <taxon>Bacteria</taxon>
        <taxon>Bacillati</taxon>
        <taxon>Actinomycetota</taxon>
        <taxon>Coriobacteriia</taxon>
        <taxon>Eggerthellales</taxon>
        <taxon>Eggerthellaceae</taxon>
        <taxon>Phoenicibacter</taxon>
    </lineage>
</organism>
<comment type="caution">
    <text evidence="8">The sequence shown here is derived from an EMBL/GenBank/DDBJ whole genome shotgun (WGS) entry which is preliminary data.</text>
</comment>
<dbReference type="InterPro" id="IPR036259">
    <property type="entry name" value="MFS_trans_sf"/>
</dbReference>
<keyword evidence="4 6" id="KW-1133">Transmembrane helix</keyword>
<feature type="transmembrane region" description="Helical" evidence="6">
    <location>
        <begin position="46"/>
        <end position="71"/>
    </location>
</feature>
<dbReference type="CDD" id="cd17321">
    <property type="entry name" value="MFS_MMR_MDR_like"/>
    <property type="match status" value="1"/>
</dbReference>
<evidence type="ECO:0000313" key="8">
    <source>
        <dbReference type="EMBL" id="MDO4842979.1"/>
    </source>
</evidence>
<feature type="transmembrane region" description="Helical" evidence="6">
    <location>
        <begin position="112"/>
        <end position="129"/>
    </location>
</feature>
<sequence length="269" mass="28997">MGDLPERKGYSKVQKSTIFVAVLTSLLTTFIGSATNLSIPDMSEDFAVGAAAIGWVVTAYMLPVAAFSVPFGRIADMIGRKKILVAGIAVFIVGSFASALSFSFGFLIMTRVVQAMGSAMIFATNHAVLISEFPGKDRGRVLGYALAATYTGLSAGPVLGGIINHCLGWRYIFAVTGLVGIVVMIEAIRRLPERAVQNGENRFDRWGNFLYVAMILSIIYGLNAFSEKPLALVLVPLGILFGVLFIRRERNAVSPLVDVRLFATNLSYS</sequence>
<evidence type="ECO:0000313" key="9">
    <source>
        <dbReference type="Proteomes" id="UP001168575"/>
    </source>
</evidence>